<dbReference type="GO" id="GO:0004527">
    <property type="term" value="F:exonuclease activity"/>
    <property type="evidence" value="ECO:0007669"/>
    <property type="project" value="UniProtKB-KW"/>
</dbReference>
<dbReference type="Pfam" id="PF13482">
    <property type="entry name" value="RNase_H_2"/>
    <property type="match status" value="1"/>
</dbReference>
<sequence length="166" mass="19534">MKTYNAYLDIETTGLNPVSSYITVVGILLENDYEEHFYQLIGPEITAYNIMILLEKAHTLYTYNGSRFDLPFIKEKLGLDLEEYIYHQDLMYSCWKRGLYGGLKRIEQKLGITRKLKNIDGRIAVILWNHYIEYGDIYALSLLLEYNREDVINLKILKEKLLPLNL</sequence>
<comment type="caution">
    <text evidence="2">The sequence shown here is derived from an EMBL/GenBank/DDBJ whole genome shotgun (WGS) entry which is preliminary data.</text>
</comment>
<evidence type="ECO:0000313" key="2">
    <source>
        <dbReference type="EMBL" id="HGB30326.1"/>
    </source>
</evidence>
<dbReference type="InterPro" id="IPR038720">
    <property type="entry name" value="YprB_RNase_H-like_dom"/>
</dbReference>
<proteinExistence type="predicted"/>
<keyword evidence="2" id="KW-0269">Exonuclease</keyword>
<gene>
    <name evidence="2" type="ORF">ENV35_00440</name>
</gene>
<dbReference type="PANTHER" id="PTHR38462:SF1">
    <property type="entry name" value="YPRB RIBONUCLEASE H-LIKE DOMAIN-CONTAINING PROTEIN"/>
    <property type="match status" value="1"/>
</dbReference>
<evidence type="ECO:0000259" key="1">
    <source>
        <dbReference type="Pfam" id="PF13482"/>
    </source>
</evidence>
<reference evidence="2" key="1">
    <citation type="journal article" date="2020" name="mSystems">
        <title>Genome- and Community-Level Interaction Insights into Carbon Utilization and Element Cycling Functions of Hydrothermarchaeota in Hydrothermal Sediment.</title>
        <authorList>
            <person name="Zhou Z."/>
            <person name="Liu Y."/>
            <person name="Xu W."/>
            <person name="Pan J."/>
            <person name="Luo Z.H."/>
            <person name="Li M."/>
        </authorList>
    </citation>
    <scope>NUCLEOTIDE SEQUENCE [LARGE SCALE GENOMIC DNA]</scope>
    <source>
        <strain evidence="2">SpSt-751</strain>
    </source>
</reference>
<protein>
    <submittedName>
        <fullName evidence="2">Exonuclease</fullName>
    </submittedName>
</protein>
<dbReference type="PANTHER" id="PTHR38462">
    <property type="entry name" value="EXONUCLEASE-LIKE PROTEIN"/>
    <property type="match status" value="1"/>
</dbReference>
<dbReference type="SUPFAM" id="SSF53098">
    <property type="entry name" value="Ribonuclease H-like"/>
    <property type="match status" value="1"/>
</dbReference>
<dbReference type="Gene3D" id="3.30.420.10">
    <property type="entry name" value="Ribonuclease H-like superfamily/Ribonuclease H"/>
    <property type="match status" value="1"/>
</dbReference>
<keyword evidence="2" id="KW-0540">Nuclease</keyword>
<feature type="domain" description="YprB ribonuclease H-like" evidence="1">
    <location>
        <begin position="6"/>
        <end position="161"/>
    </location>
</feature>
<accession>A0A7C3WL37</accession>
<organism evidence="2">
    <name type="scientific">Dictyoglomus turgidum</name>
    <dbReference type="NCBI Taxonomy" id="513050"/>
    <lineage>
        <taxon>Bacteria</taxon>
        <taxon>Pseudomonadati</taxon>
        <taxon>Dictyoglomota</taxon>
        <taxon>Dictyoglomia</taxon>
        <taxon>Dictyoglomales</taxon>
        <taxon>Dictyoglomaceae</taxon>
        <taxon>Dictyoglomus</taxon>
    </lineage>
</organism>
<keyword evidence="2" id="KW-0378">Hydrolase</keyword>
<dbReference type="GO" id="GO:0003676">
    <property type="term" value="F:nucleic acid binding"/>
    <property type="evidence" value="ECO:0007669"/>
    <property type="project" value="InterPro"/>
</dbReference>
<dbReference type="InterPro" id="IPR012337">
    <property type="entry name" value="RNaseH-like_sf"/>
</dbReference>
<name>A0A7C3WL37_9BACT</name>
<dbReference type="InterPro" id="IPR036397">
    <property type="entry name" value="RNaseH_sf"/>
</dbReference>
<dbReference type="AlphaFoldDB" id="A0A7C3WL37"/>
<dbReference type="EMBL" id="DTGA01000013">
    <property type="protein sequence ID" value="HGB30326.1"/>
    <property type="molecule type" value="Genomic_DNA"/>
</dbReference>